<dbReference type="Pfam" id="PF07459">
    <property type="entry name" value="CTX_RstB"/>
    <property type="match status" value="1"/>
</dbReference>
<evidence type="ECO:0000313" key="2">
    <source>
        <dbReference type="Proteomes" id="UP001549691"/>
    </source>
</evidence>
<gene>
    <name evidence="1" type="ORF">ABXR19_07365</name>
</gene>
<dbReference type="InterPro" id="IPR010008">
    <property type="entry name" value="Vibrio_Phage_CTX_RstB"/>
</dbReference>
<proteinExistence type="predicted"/>
<dbReference type="RefSeq" id="WP_354600463.1">
    <property type="nucleotide sequence ID" value="NZ_JBEWZI010000006.1"/>
</dbReference>
<evidence type="ECO:0000313" key="1">
    <source>
        <dbReference type="EMBL" id="MET7014004.1"/>
    </source>
</evidence>
<protein>
    <submittedName>
        <fullName evidence="1">Uncharacterized protein</fullName>
    </submittedName>
</protein>
<keyword evidence="2" id="KW-1185">Reference proteome</keyword>
<comment type="caution">
    <text evidence="1">The sequence shown here is derived from an EMBL/GenBank/DDBJ whole genome shotgun (WGS) entry which is preliminary data.</text>
</comment>
<name>A0ABV2TJA5_9RHOO</name>
<organism evidence="1 2">
    <name type="scientific">Uliginosibacterium flavum</name>
    <dbReference type="NCBI Taxonomy" id="1396831"/>
    <lineage>
        <taxon>Bacteria</taxon>
        <taxon>Pseudomonadati</taxon>
        <taxon>Pseudomonadota</taxon>
        <taxon>Betaproteobacteria</taxon>
        <taxon>Rhodocyclales</taxon>
        <taxon>Zoogloeaceae</taxon>
        <taxon>Uliginosibacterium</taxon>
    </lineage>
</organism>
<sequence>MKLQVLGVKRVKGESKESGAPFDMCRIIALSPIESMASGKLQITGAGFEVAEMSLLPEAMPKFLSLPFPCDVELVIEPRAYRGKFESFVVGFLPAAK</sequence>
<reference evidence="1 2" key="1">
    <citation type="submission" date="2024-07" db="EMBL/GenBank/DDBJ databases">
        <title>Uliginosibacterium flavum JJ3220;KACC:17644.</title>
        <authorList>
            <person name="Kim M.K."/>
        </authorList>
    </citation>
    <scope>NUCLEOTIDE SEQUENCE [LARGE SCALE GENOMIC DNA]</scope>
    <source>
        <strain evidence="1 2">KACC:17644</strain>
    </source>
</reference>
<dbReference type="Proteomes" id="UP001549691">
    <property type="component" value="Unassembled WGS sequence"/>
</dbReference>
<accession>A0ABV2TJA5</accession>
<dbReference type="EMBL" id="JBEWZI010000006">
    <property type="protein sequence ID" value="MET7014004.1"/>
    <property type="molecule type" value="Genomic_DNA"/>
</dbReference>